<feature type="compositionally biased region" description="Basic and acidic residues" evidence="5">
    <location>
        <begin position="88"/>
        <end position="105"/>
    </location>
</feature>
<dbReference type="EMBL" id="CM035409">
    <property type="protein sequence ID" value="KAH7440507.1"/>
    <property type="molecule type" value="Genomic_DNA"/>
</dbReference>
<evidence type="ECO:0000256" key="5">
    <source>
        <dbReference type="SAM" id="MobiDB-lite"/>
    </source>
</evidence>
<keyword evidence="1 4" id="KW-0489">Methyltransferase</keyword>
<comment type="caution">
    <text evidence="6">The sequence shown here is derived from an EMBL/GenBank/DDBJ whole genome shotgun (WGS) entry which is preliminary data.</text>
</comment>
<dbReference type="Proteomes" id="UP000825935">
    <property type="component" value="Chromosome 4"/>
</dbReference>
<reference evidence="6" key="1">
    <citation type="submission" date="2021-08" db="EMBL/GenBank/DDBJ databases">
        <title>WGS assembly of Ceratopteris richardii.</title>
        <authorList>
            <person name="Marchant D.B."/>
            <person name="Chen G."/>
            <person name="Jenkins J."/>
            <person name="Shu S."/>
            <person name="Leebens-Mack J."/>
            <person name="Grimwood J."/>
            <person name="Schmutz J."/>
            <person name="Soltis P."/>
            <person name="Soltis D."/>
            <person name="Chen Z.-H."/>
        </authorList>
    </citation>
    <scope>NUCLEOTIDE SEQUENCE</scope>
    <source>
        <strain evidence="6">Whitten #5841</strain>
        <tissue evidence="6">Leaf</tissue>
    </source>
</reference>
<evidence type="ECO:0000256" key="4">
    <source>
        <dbReference type="PROSITE-ProRule" id="PRU01024"/>
    </source>
</evidence>
<dbReference type="SUPFAM" id="SSF53335">
    <property type="entry name" value="S-adenosyl-L-methionine-dependent methyltransferases"/>
    <property type="match status" value="1"/>
</dbReference>
<feature type="binding site" evidence="4">
    <location>
        <position position="503"/>
    </location>
    <ligand>
        <name>S-adenosyl-L-methionine</name>
        <dbReference type="ChEBI" id="CHEBI:59789"/>
    </ligand>
</feature>
<organism evidence="6 7">
    <name type="scientific">Ceratopteris richardii</name>
    <name type="common">Triangle waterfern</name>
    <dbReference type="NCBI Taxonomy" id="49495"/>
    <lineage>
        <taxon>Eukaryota</taxon>
        <taxon>Viridiplantae</taxon>
        <taxon>Streptophyta</taxon>
        <taxon>Embryophyta</taxon>
        <taxon>Tracheophyta</taxon>
        <taxon>Polypodiopsida</taxon>
        <taxon>Polypodiidae</taxon>
        <taxon>Polypodiales</taxon>
        <taxon>Pteridineae</taxon>
        <taxon>Pteridaceae</taxon>
        <taxon>Parkerioideae</taxon>
        <taxon>Ceratopteris</taxon>
    </lineage>
</organism>
<gene>
    <name evidence="6" type="ORF">KP509_04G110700</name>
</gene>
<dbReference type="PANTHER" id="PTHR47548">
    <property type="entry name" value="BNAA06G32370D PROTEIN"/>
    <property type="match status" value="1"/>
</dbReference>
<keyword evidence="7" id="KW-1185">Reference proteome</keyword>
<feature type="binding site" evidence="4">
    <location>
        <position position="432"/>
    </location>
    <ligand>
        <name>S-adenosyl-L-methionine</name>
        <dbReference type="ChEBI" id="CHEBI:59789"/>
    </ligand>
</feature>
<evidence type="ECO:0000313" key="6">
    <source>
        <dbReference type="EMBL" id="KAH7440507.1"/>
    </source>
</evidence>
<proteinExistence type="inferred from homology"/>
<feature type="region of interest" description="Disordered" evidence="5">
    <location>
        <begin position="522"/>
        <end position="541"/>
    </location>
</feature>
<dbReference type="AlphaFoldDB" id="A0A8T2UWG4"/>
<dbReference type="CDD" id="cd02440">
    <property type="entry name" value="AdoMet_MTases"/>
    <property type="match status" value="1"/>
</dbReference>
<evidence type="ECO:0000256" key="1">
    <source>
        <dbReference type="ARBA" id="ARBA00022603"/>
    </source>
</evidence>
<dbReference type="GO" id="GO:0008173">
    <property type="term" value="F:RNA methyltransferase activity"/>
    <property type="evidence" value="ECO:0007669"/>
    <property type="project" value="InterPro"/>
</dbReference>
<sequence>MKVAMEALLSQRSLSSWPLRSDMPHSAAGDCALCLFRGGSRNVLTKDPSALSAPQKKQHKQRTLSVSTRAPAQKESYTKPVKLLRTWTEGRRIPSTDNGHNKLQDKSSPTSTGRQHYGEGDDPVDILGFDFEEEDAKNESQEDVDHIVHVLHDVNKSLSRPIEKEIAKIDSCSNTFDLACQHFERCSGCILDTALDQPPIFKDAQRFFRCHGIDDLKLTTGKIWEWRCKAKLAVRGTSMDPAVGLYAEGTHDVVNIPNCRTHHPKINEAVEILKAGIQELGIQPYDENTAKGELRYVQMSVTTYNTSIPIKERYVNGRVQVVLVWNDRSEQSISGARLIALSQFLWQKGGAKSVNPLFHSIWANFQTTHTNIIFGGRWRHLLGEQQCWERIGGVDICLSPASFSQANILAFESMLRQMQKYVKPGKSIVELYAGSGIIGLSLAATCACRSVRCVEVNKEARTSFDLSLARFSGSNKSTISWHCADVAMSTLNWLKGSDIVIVDPPRKGLDASVIGALRVASSKGQGQETSSSTESSEKVEKRPWVLRAQQASAEAAKEVEDAESRWPDTIIYVSCGWEAFKRDCTSLVEGGCWHLFAGHAFNFFPGTDSIEMLAIFKRGRKNRTSDSMPSGKVALQRKKRKQLGRKVAFRSNKG</sequence>
<feature type="compositionally biased region" description="Basic residues" evidence="5">
    <location>
        <begin position="635"/>
        <end position="654"/>
    </location>
</feature>
<name>A0A8T2UWG4_CERRI</name>
<feature type="binding site" evidence="4">
    <location>
        <position position="455"/>
    </location>
    <ligand>
        <name>S-adenosyl-L-methionine</name>
        <dbReference type="ChEBI" id="CHEBI:59789"/>
    </ligand>
</feature>
<accession>A0A8T2UWG4</accession>
<evidence type="ECO:0000256" key="2">
    <source>
        <dbReference type="ARBA" id="ARBA00022679"/>
    </source>
</evidence>
<dbReference type="InterPro" id="IPR010280">
    <property type="entry name" value="U5_MeTrfase_fam"/>
</dbReference>
<dbReference type="InterPro" id="IPR029063">
    <property type="entry name" value="SAM-dependent_MTases_sf"/>
</dbReference>
<dbReference type="GO" id="GO:0032259">
    <property type="term" value="P:methylation"/>
    <property type="evidence" value="ECO:0007669"/>
    <property type="project" value="UniProtKB-KW"/>
</dbReference>
<evidence type="ECO:0000313" key="7">
    <source>
        <dbReference type="Proteomes" id="UP000825935"/>
    </source>
</evidence>
<keyword evidence="2 4" id="KW-0808">Transferase</keyword>
<dbReference type="Gene3D" id="3.40.50.150">
    <property type="entry name" value="Vaccinia Virus protein VP39"/>
    <property type="match status" value="1"/>
</dbReference>
<feature type="active site" description="Nucleophile" evidence="4">
    <location>
        <position position="575"/>
    </location>
</feature>
<dbReference type="GO" id="GO:0006396">
    <property type="term" value="P:RNA processing"/>
    <property type="evidence" value="ECO:0007669"/>
    <property type="project" value="InterPro"/>
</dbReference>
<keyword evidence="3 4" id="KW-0949">S-adenosyl-L-methionine</keyword>
<dbReference type="OMA" id="SGCSHEW"/>
<comment type="similarity">
    <text evidence="4">Belongs to the class I-like SAM-binding methyltransferase superfamily. RNA M5U methyltransferase family.</text>
</comment>
<dbReference type="InterPro" id="IPR053304">
    <property type="entry name" value="RNA_M5U_MTase"/>
</dbReference>
<dbReference type="PROSITE" id="PS51687">
    <property type="entry name" value="SAM_MT_RNA_M5U"/>
    <property type="match status" value="1"/>
</dbReference>
<feature type="region of interest" description="Disordered" evidence="5">
    <location>
        <begin position="88"/>
        <end position="120"/>
    </location>
</feature>
<feature type="region of interest" description="Disordered" evidence="5">
    <location>
        <begin position="621"/>
        <end position="654"/>
    </location>
</feature>
<evidence type="ECO:0000256" key="3">
    <source>
        <dbReference type="ARBA" id="ARBA00022691"/>
    </source>
</evidence>
<feature type="region of interest" description="Disordered" evidence="5">
    <location>
        <begin position="46"/>
        <end position="75"/>
    </location>
</feature>
<dbReference type="OrthoDB" id="10250660at2759"/>
<dbReference type="Gene3D" id="2.40.50.1070">
    <property type="match status" value="1"/>
</dbReference>
<dbReference type="PANTHER" id="PTHR47548:SF1">
    <property type="entry name" value="S-ADENOSYL-L-METHIONINE-DEPENDENT METHYLTRANSFERASES SUPERFAMILY PROTEIN"/>
    <property type="match status" value="1"/>
</dbReference>
<feature type="binding site" evidence="4">
    <location>
        <position position="405"/>
    </location>
    <ligand>
        <name>S-adenosyl-L-methionine</name>
        <dbReference type="ChEBI" id="CHEBI:59789"/>
    </ligand>
</feature>
<protein>
    <submittedName>
        <fullName evidence="6">Uncharacterized protein</fullName>
    </submittedName>
</protein>